<gene>
    <name evidence="2" type="ORF">Godav_024938</name>
</gene>
<proteinExistence type="predicted"/>
<evidence type="ECO:0000313" key="2">
    <source>
        <dbReference type="EMBL" id="MBA0635630.1"/>
    </source>
</evidence>
<name>A0A7J8TBR8_GOSDV</name>
<evidence type="ECO:0000256" key="1">
    <source>
        <dbReference type="SAM" id="MobiDB-lite"/>
    </source>
</evidence>
<comment type="caution">
    <text evidence="2">The sequence shown here is derived from an EMBL/GenBank/DDBJ whole genome shotgun (WGS) entry which is preliminary data.</text>
</comment>
<feature type="region of interest" description="Disordered" evidence="1">
    <location>
        <begin position="70"/>
        <end position="99"/>
    </location>
</feature>
<dbReference type="AlphaFoldDB" id="A0A7J8TBR8"/>
<dbReference type="EMBL" id="JABFAC010242614">
    <property type="protein sequence ID" value="MBA0635630.1"/>
    <property type="molecule type" value="Genomic_DNA"/>
</dbReference>
<dbReference type="Proteomes" id="UP000593561">
    <property type="component" value="Unassembled WGS sequence"/>
</dbReference>
<feature type="compositionally biased region" description="Basic and acidic residues" evidence="1">
    <location>
        <begin position="70"/>
        <end position="92"/>
    </location>
</feature>
<organism evidence="2 3">
    <name type="scientific">Gossypium davidsonii</name>
    <name type="common">Davidson's cotton</name>
    <name type="synonym">Gossypium klotzschianum subsp. davidsonii</name>
    <dbReference type="NCBI Taxonomy" id="34287"/>
    <lineage>
        <taxon>Eukaryota</taxon>
        <taxon>Viridiplantae</taxon>
        <taxon>Streptophyta</taxon>
        <taxon>Embryophyta</taxon>
        <taxon>Tracheophyta</taxon>
        <taxon>Spermatophyta</taxon>
        <taxon>Magnoliopsida</taxon>
        <taxon>eudicotyledons</taxon>
        <taxon>Gunneridae</taxon>
        <taxon>Pentapetalae</taxon>
        <taxon>rosids</taxon>
        <taxon>malvids</taxon>
        <taxon>Malvales</taxon>
        <taxon>Malvaceae</taxon>
        <taxon>Malvoideae</taxon>
        <taxon>Gossypium</taxon>
    </lineage>
</organism>
<reference evidence="2 3" key="1">
    <citation type="journal article" date="2019" name="Genome Biol. Evol.">
        <title>Insights into the evolution of the New World diploid cottons (Gossypium, subgenus Houzingenia) based on genome sequencing.</title>
        <authorList>
            <person name="Grover C.E."/>
            <person name="Arick M.A. 2nd"/>
            <person name="Thrash A."/>
            <person name="Conover J.L."/>
            <person name="Sanders W.S."/>
            <person name="Peterson D.G."/>
            <person name="Frelichowski J.E."/>
            <person name="Scheffler J.A."/>
            <person name="Scheffler B.E."/>
            <person name="Wendel J.F."/>
        </authorList>
    </citation>
    <scope>NUCLEOTIDE SEQUENCE [LARGE SCALE GENOMIC DNA]</scope>
    <source>
        <strain evidence="2">27</strain>
        <tissue evidence="2">Leaf</tissue>
    </source>
</reference>
<evidence type="ECO:0000313" key="3">
    <source>
        <dbReference type="Proteomes" id="UP000593561"/>
    </source>
</evidence>
<accession>A0A7J8TBR8</accession>
<sequence>MEEEKMNLRLNMDVQKLEAEKLRKGKNKAEEDLDSFKTDYKKLRLSMGTTRLGKNSEQFQEVQTRNEALEKSLSKNQKEKGKLKDRVTELERSLGQYRN</sequence>
<keyword evidence="3" id="KW-1185">Reference proteome</keyword>
<protein>
    <submittedName>
        <fullName evidence="2">Uncharacterized protein</fullName>
    </submittedName>
</protein>